<keyword evidence="3" id="KW-0812">Transmembrane</keyword>
<protein>
    <submittedName>
        <fullName evidence="4">Uncharacterized protein</fullName>
    </submittedName>
</protein>
<reference evidence="4 5" key="1">
    <citation type="submission" date="2018-06" db="EMBL/GenBank/DDBJ databases">
        <title>A transcriptomic atlas of mushroom development highlights an independent origin of complex multicellularity.</title>
        <authorList>
            <consortium name="DOE Joint Genome Institute"/>
            <person name="Krizsan K."/>
            <person name="Almasi E."/>
            <person name="Merenyi Z."/>
            <person name="Sahu N."/>
            <person name="Viragh M."/>
            <person name="Koszo T."/>
            <person name="Mondo S."/>
            <person name="Kiss B."/>
            <person name="Balint B."/>
            <person name="Kues U."/>
            <person name="Barry K."/>
            <person name="Hegedus J.C."/>
            <person name="Henrissat B."/>
            <person name="Johnson J."/>
            <person name="Lipzen A."/>
            <person name="Ohm R."/>
            <person name="Nagy I."/>
            <person name="Pangilinan J."/>
            <person name="Yan J."/>
            <person name="Xiong Y."/>
            <person name="Grigoriev I.V."/>
            <person name="Hibbett D.S."/>
            <person name="Nagy L.G."/>
        </authorList>
    </citation>
    <scope>NUCLEOTIDE SEQUENCE [LARGE SCALE GENOMIC DNA]</scope>
    <source>
        <strain evidence="4 5">SZMC22713</strain>
    </source>
</reference>
<evidence type="ECO:0000256" key="1">
    <source>
        <dbReference type="SAM" id="Coils"/>
    </source>
</evidence>
<feature type="compositionally biased region" description="Low complexity" evidence="2">
    <location>
        <begin position="74"/>
        <end position="97"/>
    </location>
</feature>
<feature type="region of interest" description="Disordered" evidence="2">
    <location>
        <begin position="1"/>
        <end position="21"/>
    </location>
</feature>
<feature type="region of interest" description="Disordered" evidence="2">
    <location>
        <begin position="219"/>
        <end position="304"/>
    </location>
</feature>
<organism evidence="4 5">
    <name type="scientific">Rickenella mellea</name>
    <dbReference type="NCBI Taxonomy" id="50990"/>
    <lineage>
        <taxon>Eukaryota</taxon>
        <taxon>Fungi</taxon>
        <taxon>Dikarya</taxon>
        <taxon>Basidiomycota</taxon>
        <taxon>Agaricomycotina</taxon>
        <taxon>Agaricomycetes</taxon>
        <taxon>Hymenochaetales</taxon>
        <taxon>Rickenellaceae</taxon>
        <taxon>Rickenella</taxon>
    </lineage>
</organism>
<proteinExistence type="predicted"/>
<dbReference type="AlphaFoldDB" id="A0A4R5XFS1"/>
<feature type="compositionally biased region" description="Basic and acidic residues" evidence="2">
    <location>
        <begin position="224"/>
        <end position="237"/>
    </location>
</feature>
<name>A0A4R5XFS1_9AGAM</name>
<sequence length="656" mass="71800">MRNTQGENVLPEHETEDWMSERSKEELARLLHKAETVIQEREADLGLASAACKALVENNLVLKNKHDAFVSQLPVPDSAPGSPSPAATPVTSEDYPPMWRPTSPPPRQRTTTPAATHRRQMSASPSDLAILADQNAELMSKLQDLESDAARADAAGRQKLRALERELRGLKDELEETRARSQKLEDEVRSGDGPPPGLDGDILRLWKKLDREARVRALKAQARPWDKEMYSSDEPRDFAPSSLDSSPPRLPRTPDRKDVAPRPTPADMCRADSSDSSESFDQSPTPTPTPSGSMARRSHMKSDSTREFALVSQLLLKIRELEEANDAIAAQHAATVARVQAAEREADRMRRDWEAISEDADMVLGVEMVVEGPSDDNNLQIKDGTGATSRTHTLRFRSLSKSELSALSLDAESFGRGIGAQMTSTWRNGTSPPNNTERVSEAPLHAHHANKSAKPRGTLAGLFAPSIDTNIPSGPSFLVSPSSEVPDLSFDPFGFLTGSGSLRANKSANSNASFVPHQTHPTLGAELGNANFVKGDMRYLRSASLCEFINTGGDSEAHAADANDEKQPLLNEVLEMRQSKLNPASSSKLAGNADCTQDARVRKGKSDAAYALLMELWLWLQFAVVISVFVFKVVRVGPKEALQPHRDVTKQRRVSK</sequence>
<feature type="compositionally biased region" description="Basic and acidic residues" evidence="2">
    <location>
        <begin position="173"/>
        <end position="190"/>
    </location>
</feature>
<keyword evidence="3" id="KW-0472">Membrane</keyword>
<keyword evidence="3" id="KW-1133">Transmembrane helix</keyword>
<feature type="region of interest" description="Disordered" evidence="2">
    <location>
        <begin position="173"/>
        <end position="201"/>
    </location>
</feature>
<feature type="compositionally biased region" description="Pro residues" evidence="2">
    <location>
        <begin position="98"/>
        <end position="107"/>
    </location>
</feature>
<feature type="region of interest" description="Disordered" evidence="2">
    <location>
        <begin position="72"/>
        <end position="126"/>
    </location>
</feature>
<feature type="compositionally biased region" description="Low complexity" evidence="2">
    <location>
        <begin position="274"/>
        <end position="284"/>
    </location>
</feature>
<gene>
    <name evidence="4" type="ORF">BD410DRAFT_798171</name>
</gene>
<keyword evidence="5" id="KW-1185">Reference proteome</keyword>
<evidence type="ECO:0000313" key="4">
    <source>
        <dbReference type="EMBL" id="TDL29632.1"/>
    </source>
</evidence>
<evidence type="ECO:0000256" key="2">
    <source>
        <dbReference type="SAM" id="MobiDB-lite"/>
    </source>
</evidence>
<dbReference type="STRING" id="50990.A0A4R5XFS1"/>
<keyword evidence="1" id="KW-0175">Coiled coil</keyword>
<dbReference type="VEuPathDB" id="FungiDB:BD410DRAFT_798171"/>
<evidence type="ECO:0000256" key="3">
    <source>
        <dbReference type="SAM" id="Phobius"/>
    </source>
</evidence>
<dbReference type="EMBL" id="ML170156">
    <property type="protein sequence ID" value="TDL29632.1"/>
    <property type="molecule type" value="Genomic_DNA"/>
</dbReference>
<dbReference type="OrthoDB" id="9451547at2759"/>
<evidence type="ECO:0000313" key="5">
    <source>
        <dbReference type="Proteomes" id="UP000294933"/>
    </source>
</evidence>
<accession>A0A4R5XFS1</accession>
<feature type="coiled-coil region" evidence="1">
    <location>
        <begin position="311"/>
        <end position="359"/>
    </location>
</feature>
<dbReference type="Proteomes" id="UP000294933">
    <property type="component" value="Unassembled WGS sequence"/>
</dbReference>
<feature type="transmembrane region" description="Helical" evidence="3">
    <location>
        <begin position="608"/>
        <end position="631"/>
    </location>
</feature>